<protein>
    <submittedName>
        <fullName evidence="2">Uncharacterized protein</fullName>
    </submittedName>
</protein>
<dbReference type="VEuPathDB" id="FungiDB:TREMEDRAFT_58126"/>
<accession>A0A4Q1BGD5</accession>
<evidence type="ECO:0000313" key="2">
    <source>
        <dbReference type="EMBL" id="RXK36531.1"/>
    </source>
</evidence>
<feature type="compositionally biased region" description="Polar residues" evidence="1">
    <location>
        <begin position="296"/>
        <end position="306"/>
    </location>
</feature>
<dbReference type="AlphaFoldDB" id="A0A4Q1BGD5"/>
<evidence type="ECO:0000256" key="1">
    <source>
        <dbReference type="SAM" id="MobiDB-lite"/>
    </source>
</evidence>
<sequence>MSLLQLQLPGAAQGLSQACTTPENGIVQSFSQMWSEAEELRRRCLASQDDQSSIERRQFHACGMAFNLAQLLSKHKQLKDSLQLASDETVCQAAASFSKNHPDGLPLILPTSEVEQFKDIFHRLKAMHQRLSTRLSESIQWDCTKSQKRSTTNLAKEQAKADANLILDGIRAFTFVWLSTHSRLCITKVAPESKALQILQDKLTDGHSVTATQIVKAAAQEYLELTQGGSRTNQLQNDKVDILSTDSNTGQGLCSGHLEESGCPMDIPRIIITDEASPTFDPSSQELTAGPIRSGIASSSPPTTPQ</sequence>
<evidence type="ECO:0000313" key="3">
    <source>
        <dbReference type="Proteomes" id="UP000289152"/>
    </source>
</evidence>
<feature type="region of interest" description="Disordered" evidence="1">
    <location>
        <begin position="276"/>
        <end position="306"/>
    </location>
</feature>
<keyword evidence="3" id="KW-1185">Reference proteome</keyword>
<proteinExistence type="predicted"/>
<dbReference type="InParanoid" id="A0A4Q1BGD5"/>
<dbReference type="Proteomes" id="UP000289152">
    <property type="component" value="Unassembled WGS sequence"/>
</dbReference>
<gene>
    <name evidence="2" type="ORF">M231_06190</name>
</gene>
<organism evidence="2 3">
    <name type="scientific">Tremella mesenterica</name>
    <name type="common">Jelly fungus</name>
    <dbReference type="NCBI Taxonomy" id="5217"/>
    <lineage>
        <taxon>Eukaryota</taxon>
        <taxon>Fungi</taxon>
        <taxon>Dikarya</taxon>
        <taxon>Basidiomycota</taxon>
        <taxon>Agaricomycotina</taxon>
        <taxon>Tremellomycetes</taxon>
        <taxon>Tremellales</taxon>
        <taxon>Tremellaceae</taxon>
        <taxon>Tremella</taxon>
    </lineage>
</organism>
<dbReference type="EMBL" id="SDIL01000094">
    <property type="protein sequence ID" value="RXK36531.1"/>
    <property type="molecule type" value="Genomic_DNA"/>
</dbReference>
<reference evidence="2 3" key="1">
    <citation type="submission" date="2016-06" db="EMBL/GenBank/DDBJ databases">
        <title>Evolution of pathogenesis and genome organization in the Tremellales.</title>
        <authorList>
            <person name="Cuomo C."/>
            <person name="Litvintseva A."/>
            <person name="Heitman J."/>
            <person name="Chen Y."/>
            <person name="Sun S."/>
            <person name="Springer D."/>
            <person name="Dromer F."/>
            <person name="Young S."/>
            <person name="Zeng Q."/>
            <person name="Chapman S."/>
            <person name="Gujja S."/>
            <person name="Saif S."/>
            <person name="Birren B."/>
        </authorList>
    </citation>
    <scope>NUCLEOTIDE SEQUENCE [LARGE SCALE GENOMIC DNA]</scope>
    <source>
        <strain evidence="2 3">ATCC 28783</strain>
    </source>
</reference>
<name>A0A4Q1BGD5_TREME</name>
<comment type="caution">
    <text evidence="2">The sequence shown here is derived from an EMBL/GenBank/DDBJ whole genome shotgun (WGS) entry which is preliminary data.</text>
</comment>